<dbReference type="EMBL" id="GBXM01105046">
    <property type="protein sequence ID" value="JAH03531.1"/>
    <property type="molecule type" value="Transcribed_RNA"/>
</dbReference>
<evidence type="ECO:0000313" key="1">
    <source>
        <dbReference type="EMBL" id="JAH03531.1"/>
    </source>
</evidence>
<sequence length="42" mass="4827">MQVTLIFESYSCWCNIGGKKQYMPSLNTYPCSTETQNKNIFG</sequence>
<reference evidence="1" key="1">
    <citation type="submission" date="2014-11" db="EMBL/GenBank/DDBJ databases">
        <authorList>
            <person name="Amaro Gonzalez C."/>
        </authorList>
    </citation>
    <scope>NUCLEOTIDE SEQUENCE</scope>
</reference>
<protein>
    <submittedName>
        <fullName evidence="1">Uncharacterized protein</fullName>
    </submittedName>
</protein>
<name>A0A0E9PFY3_ANGAN</name>
<proteinExistence type="predicted"/>
<organism evidence="1">
    <name type="scientific">Anguilla anguilla</name>
    <name type="common">European freshwater eel</name>
    <name type="synonym">Muraena anguilla</name>
    <dbReference type="NCBI Taxonomy" id="7936"/>
    <lineage>
        <taxon>Eukaryota</taxon>
        <taxon>Metazoa</taxon>
        <taxon>Chordata</taxon>
        <taxon>Craniata</taxon>
        <taxon>Vertebrata</taxon>
        <taxon>Euteleostomi</taxon>
        <taxon>Actinopterygii</taxon>
        <taxon>Neopterygii</taxon>
        <taxon>Teleostei</taxon>
        <taxon>Anguilliformes</taxon>
        <taxon>Anguillidae</taxon>
        <taxon>Anguilla</taxon>
    </lineage>
</organism>
<dbReference type="AlphaFoldDB" id="A0A0E9PFY3"/>
<reference evidence="1" key="2">
    <citation type="journal article" date="2015" name="Fish Shellfish Immunol.">
        <title>Early steps in the European eel (Anguilla anguilla)-Vibrio vulnificus interaction in the gills: Role of the RtxA13 toxin.</title>
        <authorList>
            <person name="Callol A."/>
            <person name="Pajuelo D."/>
            <person name="Ebbesson L."/>
            <person name="Teles M."/>
            <person name="MacKenzie S."/>
            <person name="Amaro C."/>
        </authorList>
    </citation>
    <scope>NUCLEOTIDE SEQUENCE</scope>
</reference>
<accession>A0A0E9PFY3</accession>